<sequence length="167" mass="17905">MIRTTEHPLPTTALPALPGCSSPARYVREYRTRHGLPARHDPGTGHITMRARQVVGVMMPAALGGRVRDALAEAGAVGGPIVHHPRSQTWTLLADRDGAATASARLWHGRVFVIAANALIGLPSPVTLPDHAAYREWITVPHERSRPALSTVTEALLALLPPGRPRA</sequence>
<dbReference type="EMBL" id="JBIAMX010000007">
    <property type="protein sequence ID" value="MFF0543987.1"/>
    <property type="molecule type" value="Genomic_DNA"/>
</dbReference>
<name>A0ABW6PNL8_9NOCA</name>
<comment type="caution">
    <text evidence="1">The sequence shown here is derived from an EMBL/GenBank/DDBJ whole genome shotgun (WGS) entry which is preliminary data.</text>
</comment>
<accession>A0ABW6PNL8</accession>
<evidence type="ECO:0000313" key="2">
    <source>
        <dbReference type="Proteomes" id="UP001601444"/>
    </source>
</evidence>
<organism evidence="1 2">
    <name type="scientific">Nocardia thailandica</name>
    <dbReference type="NCBI Taxonomy" id="257275"/>
    <lineage>
        <taxon>Bacteria</taxon>
        <taxon>Bacillati</taxon>
        <taxon>Actinomycetota</taxon>
        <taxon>Actinomycetes</taxon>
        <taxon>Mycobacteriales</taxon>
        <taxon>Nocardiaceae</taxon>
        <taxon>Nocardia</taxon>
    </lineage>
</organism>
<reference evidence="1 2" key="1">
    <citation type="submission" date="2024-10" db="EMBL/GenBank/DDBJ databases">
        <title>The Natural Products Discovery Center: Release of the First 8490 Sequenced Strains for Exploring Actinobacteria Biosynthetic Diversity.</title>
        <authorList>
            <person name="Kalkreuter E."/>
            <person name="Kautsar S.A."/>
            <person name="Yang D."/>
            <person name="Bader C.D."/>
            <person name="Teijaro C.N."/>
            <person name="Fluegel L."/>
            <person name="Davis C.M."/>
            <person name="Simpson J.R."/>
            <person name="Lauterbach L."/>
            <person name="Steele A.D."/>
            <person name="Gui C."/>
            <person name="Meng S."/>
            <person name="Li G."/>
            <person name="Viehrig K."/>
            <person name="Ye F."/>
            <person name="Su P."/>
            <person name="Kiefer A.F."/>
            <person name="Nichols A."/>
            <person name="Cepeda A.J."/>
            <person name="Yan W."/>
            <person name="Fan B."/>
            <person name="Jiang Y."/>
            <person name="Adhikari A."/>
            <person name="Zheng C.-J."/>
            <person name="Schuster L."/>
            <person name="Cowan T.M."/>
            <person name="Smanski M.J."/>
            <person name="Chevrette M.G."/>
            <person name="De Carvalho L.P.S."/>
            <person name="Shen B."/>
        </authorList>
    </citation>
    <scope>NUCLEOTIDE SEQUENCE [LARGE SCALE GENOMIC DNA]</scope>
    <source>
        <strain evidence="1 2">NPDC004045</strain>
    </source>
</reference>
<keyword evidence="2" id="KW-1185">Reference proteome</keyword>
<gene>
    <name evidence="1" type="ORF">ACFYTF_14240</name>
</gene>
<dbReference type="RefSeq" id="WP_387700610.1">
    <property type="nucleotide sequence ID" value="NZ_JBIAMX010000007.1"/>
</dbReference>
<protein>
    <submittedName>
        <fullName evidence="1">Uncharacterized protein</fullName>
    </submittedName>
</protein>
<dbReference type="Proteomes" id="UP001601444">
    <property type="component" value="Unassembled WGS sequence"/>
</dbReference>
<proteinExistence type="predicted"/>
<evidence type="ECO:0000313" key="1">
    <source>
        <dbReference type="EMBL" id="MFF0543987.1"/>
    </source>
</evidence>